<dbReference type="Proteomes" id="UP001586593">
    <property type="component" value="Unassembled WGS sequence"/>
</dbReference>
<evidence type="ECO:0000313" key="4">
    <source>
        <dbReference type="Proteomes" id="UP001586593"/>
    </source>
</evidence>
<sequence length="247" mass="27098">MAARPALAIASLILLAGSLVLLWFVILSGITRTSPLRQTYFLRADTAGITGARSITQWAYFRICGLGNTDCSRSYADPPFGRAWSANPANAPASLVGSHGGHTTSKHYFYLWRFGWVFFIITLFFETLAFFASFIGCCGRLGAAVSGLVAMTALFFHTLAVSLMTATFVQARNAFHRAGRSASLGKWAFGFSWGSWFALFLATVLLCMGTAGRKDHDAVAASSGSRWRRRRSTRSEYSGRRVKDEYP</sequence>
<reference evidence="3 4" key="1">
    <citation type="journal article" date="2024" name="Commun. Biol.">
        <title>Comparative genomic analysis of thermophilic fungi reveals convergent evolutionary adaptations and gene losses.</title>
        <authorList>
            <person name="Steindorff A.S."/>
            <person name="Aguilar-Pontes M.V."/>
            <person name="Robinson A.J."/>
            <person name="Andreopoulos B."/>
            <person name="LaButti K."/>
            <person name="Kuo A."/>
            <person name="Mondo S."/>
            <person name="Riley R."/>
            <person name="Otillar R."/>
            <person name="Haridas S."/>
            <person name="Lipzen A."/>
            <person name="Grimwood J."/>
            <person name="Schmutz J."/>
            <person name="Clum A."/>
            <person name="Reid I.D."/>
            <person name="Moisan M.C."/>
            <person name="Butler G."/>
            <person name="Nguyen T.T.M."/>
            <person name="Dewar K."/>
            <person name="Conant G."/>
            <person name="Drula E."/>
            <person name="Henrissat B."/>
            <person name="Hansel C."/>
            <person name="Singer S."/>
            <person name="Hutchinson M.I."/>
            <person name="de Vries R.P."/>
            <person name="Natvig D.O."/>
            <person name="Powell A.J."/>
            <person name="Tsang A."/>
            <person name="Grigoriev I.V."/>
        </authorList>
    </citation>
    <scope>NUCLEOTIDE SEQUENCE [LARGE SCALE GENOMIC DNA]</scope>
    <source>
        <strain evidence="3 4">ATCC 24622</strain>
    </source>
</reference>
<evidence type="ECO:0000313" key="3">
    <source>
        <dbReference type="EMBL" id="KAL1870011.1"/>
    </source>
</evidence>
<dbReference type="PANTHER" id="PTHR36414:SF1">
    <property type="entry name" value="PROTEIN SUR7"/>
    <property type="match status" value="1"/>
</dbReference>
<name>A0ABR3X2R1_9PEZI</name>
<dbReference type="InterPro" id="IPR009571">
    <property type="entry name" value="SUR7/Rim9-like_fungi"/>
</dbReference>
<feature type="compositionally biased region" description="Basic and acidic residues" evidence="1">
    <location>
        <begin position="233"/>
        <end position="247"/>
    </location>
</feature>
<dbReference type="Pfam" id="PF06687">
    <property type="entry name" value="SUR7"/>
    <property type="match status" value="1"/>
</dbReference>
<protein>
    <submittedName>
        <fullName evidence="3">Uncharacterized protein</fullName>
    </submittedName>
</protein>
<feature type="transmembrane region" description="Helical" evidence="2">
    <location>
        <begin position="187"/>
        <end position="206"/>
    </location>
</feature>
<feature type="region of interest" description="Disordered" evidence="1">
    <location>
        <begin position="228"/>
        <end position="247"/>
    </location>
</feature>
<dbReference type="EMBL" id="JAZHXJ010000182">
    <property type="protein sequence ID" value="KAL1870011.1"/>
    <property type="molecule type" value="Genomic_DNA"/>
</dbReference>
<evidence type="ECO:0000256" key="1">
    <source>
        <dbReference type="SAM" id="MobiDB-lite"/>
    </source>
</evidence>
<dbReference type="PANTHER" id="PTHR36414">
    <property type="entry name" value="PROTEIN SUR7"/>
    <property type="match status" value="1"/>
</dbReference>
<feature type="transmembrane region" description="Helical" evidence="2">
    <location>
        <begin position="141"/>
        <end position="166"/>
    </location>
</feature>
<keyword evidence="4" id="KW-1185">Reference proteome</keyword>
<organism evidence="3 4">
    <name type="scientific">Phialemonium thermophilum</name>
    <dbReference type="NCBI Taxonomy" id="223376"/>
    <lineage>
        <taxon>Eukaryota</taxon>
        <taxon>Fungi</taxon>
        <taxon>Dikarya</taxon>
        <taxon>Ascomycota</taxon>
        <taxon>Pezizomycotina</taxon>
        <taxon>Sordariomycetes</taxon>
        <taxon>Sordariomycetidae</taxon>
        <taxon>Cephalothecales</taxon>
        <taxon>Cephalothecaceae</taxon>
        <taxon>Phialemonium</taxon>
    </lineage>
</organism>
<keyword evidence="2" id="KW-1133">Transmembrane helix</keyword>
<keyword evidence="2" id="KW-0472">Membrane</keyword>
<proteinExistence type="predicted"/>
<comment type="caution">
    <text evidence="3">The sequence shown here is derived from an EMBL/GenBank/DDBJ whole genome shotgun (WGS) entry which is preliminary data.</text>
</comment>
<keyword evidence="2" id="KW-0812">Transmembrane</keyword>
<evidence type="ECO:0000256" key="2">
    <source>
        <dbReference type="SAM" id="Phobius"/>
    </source>
</evidence>
<feature type="transmembrane region" description="Helical" evidence="2">
    <location>
        <begin position="114"/>
        <end position="135"/>
    </location>
</feature>
<accession>A0ABR3X2R1</accession>
<feature type="transmembrane region" description="Helical" evidence="2">
    <location>
        <begin position="6"/>
        <end position="27"/>
    </location>
</feature>
<gene>
    <name evidence="3" type="ORF">VTK73DRAFT_2820</name>
</gene>